<evidence type="ECO:0000256" key="3">
    <source>
        <dbReference type="ARBA" id="ARBA00022630"/>
    </source>
</evidence>
<feature type="domain" description="FAD/NAD(P)-binding" evidence="6">
    <location>
        <begin position="2"/>
        <end position="324"/>
    </location>
</feature>
<dbReference type="PANTHER" id="PTHR42913:SF3">
    <property type="entry name" value="64 KDA MITOCHONDRIAL NADH DEHYDROGENASE (EUROFUNG)"/>
    <property type="match status" value="1"/>
</dbReference>
<proteinExistence type="inferred from homology"/>
<dbReference type="KEGG" id="had:CDV25_07360"/>
<keyword evidence="5" id="KW-0560">Oxidoreductase</keyword>
<keyword evidence="4" id="KW-0274">FAD</keyword>
<dbReference type="GO" id="GO:0019646">
    <property type="term" value="P:aerobic electron transport chain"/>
    <property type="evidence" value="ECO:0007669"/>
    <property type="project" value="TreeGrafter"/>
</dbReference>
<dbReference type="Pfam" id="PF07992">
    <property type="entry name" value="Pyr_redox_2"/>
    <property type="match status" value="1"/>
</dbReference>
<dbReference type="Proteomes" id="UP000244890">
    <property type="component" value="Chromosome"/>
</dbReference>
<accession>A0A2U8FEG0</accession>
<reference evidence="7 8" key="1">
    <citation type="submission" date="2017-06" db="EMBL/GenBank/DDBJ databases">
        <title>Complete genome of Helicobacter apodemus.</title>
        <authorList>
            <person name="Cho S."/>
        </authorList>
    </citation>
    <scope>NUCLEOTIDE SEQUENCE [LARGE SCALE GENOMIC DNA]</scope>
    <source>
        <strain evidence="8">SNUVETPUB-15-01</strain>
    </source>
</reference>
<sequence>MKKVVLLGAGYANMALLKSLPSNVWNENEYEFLLISNTPLHYFSVLLHEVASGVCEEEITLPLNAILPKNVKFIQDKVIRIEQNLIQAENDTYEYNILVVGLGFQSDNFGIVGIKEYADSIVNYQGALALKQKIVNALRDYAVKGDVESFKIAVCGAGFTGIEFIGSFVDELVQIRKELNIHQEKIKITCIEAMPNILPMFNPKLSSSAKTYLEEKNITFELGCKILECEKDGIIVEKNGQKEKIDASLIIWTAGVKGNQVMEDSTFFTTQRSKVEVNAYLQPINQANQELMQNVFVIGDCAALKDPLTQRFYPPTAQMAMQQGEFLAKLLVQKLQGKNFSEEFSYKPKGTICSIGSQYAIGYVGKMNIKGKSALWLKRAIEATWKFKLVGLKAFNKTF</sequence>
<evidence type="ECO:0000313" key="8">
    <source>
        <dbReference type="Proteomes" id="UP000244890"/>
    </source>
</evidence>
<dbReference type="InterPro" id="IPR023753">
    <property type="entry name" value="FAD/NAD-binding_dom"/>
</dbReference>
<comment type="similarity">
    <text evidence="2">Belongs to the NADH dehydrogenase family.</text>
</comment>
<dbReference type="AlphaFoldDB" id="A0A2U8FEG0"/>
<dbReference type="OrthoDB" id="9781621at2"/>
<evidence type="ECO:0000256" key="2">
    <source>
        <dbReference type="ARBA" id="ARBA00005272"/>
    </source>
</evidence>
<protein>
    <submittedName>
        <fullName evidence="7">NADH-quinone oxidoreductase subunit F</fullName>
    </submittedName>
</protein>
<evidence type="ECO:0000256" key="1">
    <source>
        <dbReference type="ARBA" id="ARBA00001974"/>
    </source>
</evidence>
<evidence type="ECO:0000256" key="5">
    <source>
        <dbReference type="ARBA" id="ARBA00023002"/>
    </source>
</evidence>
<gene>
    <name evidence="7" type="ORF">CDV25_07360</name>
</gene>
<name>A0A2U8FEG0_9HELI</name>
<evidence type="ECO:0000256" key="4">
    <source>
        <dbReference type="ARBA" id="ARBA00022827"/>
    </source>
</evidence>
<comment type="cofactor">
    <cofactor evidence="1">
        <name>FAD</name>
        <dbReference type="ChEBI" id="CHEBI:57692"/>
    </cofactor>
</comment>
<organism evidence="7 8">
    <name type="scientific">Helicobacter apodemus</name>
    <dbReference type="NCBI Taxonomy" id="135569"/>
    <lineage>
        <taxon>Bacteria</taxon>
        <taxon>Pseudomonadati</taxon>
        <taxon>Campylobacterota</taxon>
        <taxon>Epsilonproteobacteria</taxon>
        <taxon>Campylobacterales</taxon>
        <taxon>Helicobacteraceae</taxon>
        <taxon>Helicobacter</taxon>
    </lineage>
</organism>
<dbReference type="EMBL" id="CP021886">
    <property type="protein sequence ID" value="AWI34599.1"/>
    <property type="molecule type" value="Genomic_DNA"/>
</dbReference>
<dbReference type="PANTHER" id="PTHR42913">
    <property type="entry name" value="APOPTOSIS-INDUCING FACTOR 1"/>
    <property type="match status" value="1"/>
</dbReference>
<evidence type="ECO:0000259" key="6">
    <source>
        <dbReference type="Pfam" id="PF07992"/>
    </source>
</evidence>
<dbReference type="SUPFAM" id="SSF51905">
    <property type="entry name" value="FAD/NAD(P)-binding domain"/>
    <property type="match status" value="2"/>
</dbReference>
<dbReference type="InterPro" id="IPR051169">
    <property type="entry name" value="NADH-Q_oxidoreductase"/>
</dbReference>
<dbReference type="GO" id="GO:0003955">
    <property type="term" value="F:NAD(P)H dehydrogenase (quinone) activity"/>
    <property type="evidence" value="ECO:0007669"/>
    <property type="project" value="TreeGrafter"/>
</dbReference>
<keyword evidence="3" id="KW-0285">Flavoprotein</keyword>
<evidence type="ECO:0000313" key="7">
    <source>
        <dbReference type="EMBL" id="AWI34599.1"/>
    </source>
</evidence>
<dbReference type="Gene3D" id="3.50.50.100">
    <property type="match status" value="1"/>
</dbReference>
<dbReference type="RefSeq" id="WP_108911400.1">
    <property type="nucleotide sequence ID" value="NZ_CP021886.1"/>
</dbReference>
<dbReference type="InterPro" id="IPR036188">
    <property type="entry name" value="FAD/NAD-bd_sf"/>
</dbReference>